<dbReference type="EMBL" id="RJLM01000001">
    <property type="protein sequence ID" value="RWX56877.1"/>
    <property type="molecule type" value="Genomic_DNA"/>
</dbReference>
<dbReference type="Proteomes" id="UP000287563">
    <property type="component" value="Unassembled WGS sequence"/>
</dbReference>
<proteinExistence type="predicted"/>
<dbReference type="AlphaFoldDB" id="A0A3S3ULL2"/>
<accession>A0A3S3ULL2</accession>
<reference evidence="1 2" key="1">
    <citation type="submission" date="2018-11" db="EMBL/GenBank/DDBJ databases">
        <title>Photobacterium sp. BEI247 sp. nov., a marine bacterium isolated from Yongle Blue Hole in the South China Sea.</title>
        <authorList>
            <person name="Wang X."/>
        </authorList>
    </citation>
    <scope>NUCLEOTIDE SEQUENCE [LARGE SCALE GENOMIC DNA]</scope>
    <source>
        <strain evidence="2">BEI247</strain>
    </source>
</reference>
<organism evidence="1 2">
    <name type="scientific">Photobacterium chitinilyticum</name>
    <dbReference type="NCBI Taxonomy" id="2485123"/>
    <lineage>
        <taxon>Bacteria</taxon>
        <taxon>Pseudomonadati</taxon>
        <taxon>Pseudomonadota</taxon>
        <taxon>Gammaproteobacteria</taxon>
        <taxon>Vibrionales</taxon>
        <taxon>Vibrionaceae</taxon>
        <taxon>Photobacterium</taxon>
    </lineage>
</organism>
<evidence type="ECO:0000313" key="2">
    <source>
        <dbReference type="Proteomes" id="UP000287563"/>
    </source>
</evidence>
<evidence type="ECO:0000313" key="1">
    <source>
        <dbReference type="EMBL" id="RWX56877.1"/>
    </source>
</evidence>
<keyword evidence="2" id="KW-1185">Reference proteome</keyword>
<name>A0A3S3ULL2_9GAMM</name>
<sequence>MFLYRVLKKITLASCLLITFLVLVSYVNALGCQFTVKHLSPQTDTNIEIYSTCNSGIVTTRITNKIKPSDVVFEMKTYMFTLYGHQVAYVDSWNKEDVEKTLFSPFYITFNNSIFLHSSVNRFNKEWIGVHMDNPINLSYLGKIEGYLSLQDRFNLADE</sequence>
<protein>
    <submittedName>
        <fullName evidence="1">Uncharacterized protein</fullName>
    </submittedName>
</protein>
<gene>
    <name evidence="1" type="ORF">EDI28_02190</name>
</gene>
<comment type="caution">
    <text evidence="1">The sequence shown here is derived from an EMBL/GenBank/DDBJ whole genome shotgun (WGS) entry which is preliminary data.</text>
</comment>